<dbReference type="Pfam" id="PF22694">
    <property type="entry name" value="CtpB_N-like"/>
    <property type="match status" value="1"/>
</dbReference>
<keyword evidence="6" id="KW-1133">Transmembrane helix</keyword>
<feature type="domain" description="PDZ" evidence="7">
    <location>
        <begin position="118"/>
        <end position="190"/>
    </location>
</feature>
<evidence type="ECO:0000256" key="3">
    <source>
        <dbReference type="ARBA" id="ARBA00022801"/>
    </source>
</evidence>
<dbReference type="SUPFAM" id="SSF52096">
    <property type="entry name" value="ClpP/crotonase"/>
    <property type="match status" value="1"/>
</dbReference>
<evidence type="ECO:0000256" key="6">
    <source>
        <dbReference type="SAM" id="Phobius"/>
    </source>
</evidence>
<comment type="caution">
    <text evidence="8">The sequence shown here is derived from an EMBL/GenBank/DDBJ whole genome shotgun (WGS) entry which is preliminary data.</text>
</comment>
<dbReference type="PANTHER" id="PTHR32060">
    <property type="entry name" value="TAIL-SPECIFIC PROTEASE"/>
    <property type="match status" value="1"/>
</dbReference>
<dbReference type="FunFam" id="2.30.42.10:FF:000063">
    <property type="entry name" value="Peptidase, S41 family"/>
    <property type="match status" value="1"/>
</dbReference>
<dbReference type="NCBIfam" id="TIGR00225">
    <property type="entry name" value="prc"/>
    <property type="match status" value="1"/>
</dbReference>
<evidence type="ECO:0000256" key="4">
    <source>
        <dbReference type="ARBA" id="ARBA00022825"/>
    </source>
</evidence>
<keyword evidence="3 5" id="KW-0378">Hydrolase</keyword>
<dbReference type="GO" id="GO:0007165">
    <property type="term" value="P:signal transduction"/>
    <property type="evidence" value="ECO:0007669"/>
    <property type="project" value="TreeGrafter"/>
</dbReference>
<dbReference type="Pfam" id="PF03572">
    <property type="entry name" value="Peptidase_S41"/>
    <property type="match status" value="1"/>
</dbReference>
<dbReference type="Gene3D" id="3.90.226.10">
    <property type="entry name" value="2-enoyl-CoA Hydratase, Chain A, domain 1"/>
    <property type="match status" value="1"/>
</dbReference>
<keyword evidence="4 5" id="KW-0720">Serine protease</keyword>
<dbReference type="PANTHER" id="PTHR32060:SF30">
    <property type="entry name" value="CARBOXY-TERMINAL PROCESSING PROTEASE CTPA"/>
    <property type="match status" value="1"/>
</dbReference>
<dbReference type="EMBL" id="MGEP01000017">
    <property type="protein sequence ID" value="OGL87369.1"/>
    <property type="molecule type" value="Genomic_DNA"/>
</dbReference>
<keyword evidence="2 5" id="KW-0645">Protease</keyword>
<dbReference type="InterPro" id="IPR004447">
    <property type="entry name" value="Peptidase_S41A"/>
</dbReference>
<dbReference type="GO" id="GO:0008236">
    <property type="term" value="F:serine-type peptidase activity"/>
    <property type="evidence" value="ECO:0007669"/>
    <property type="project" value="UniProtKB-KW"/>
</dbReference>
<dbReference type="InterPro" id="IPR005151">
    <property type="entry name" value="Tail-specific_protease"/>
</dbReference>
<dbReference type="InterPro" id="IPR055210">
    <property type="entry name" value="CtpA/B_N"/>
</dbReference>
<dbReference type="SUPFAM" id="SSF50156">
    <property type="entry name" value="PDZ domain-like"/>
    <property type="match status" value="1"/>
</dbReference>
<evidence type="ECO:0000256" key="2">
    <source>
        <dbReference type="ARBA" id="ARBA00022670"/>
    </source>
</evidence>
<dbReference type="InterPro" id="IPR001478">
    <property type="entry name" value="PDZ"/>
</dbReference>
<feature type="transmembrane region" description="Helical" evidence="6">
    <location>
        <begin position="16"/>
        <end position="36"/>
    </location>
</feature>
<dbReference type="CDD" id="cd07560">
    <property type="entry name" value="Peptidase_S41_CPP"/>
    <property type="match status" value="1"/>
</dbReference>
<dbReference type="InterPro" id="IPR029045">
    <property type="entry name" value="ClpP/crotonase-like_dom_sf"/>
</dbReference>
<dbReference type="Gene3D" id="3.30.750.44">
    <property type="match status" value="1"/>
</dbReference>
<reference evidence="8 9" key="1">
    <citation type="journal article" date="2016" name="Nat. Commun.">
        <title>Thousands of microbial genomes shed light on interconnected biogeochemical processes in an aquifer system.</title>
        <authorList>
            <person name="Anantharaman K."/>
            <person name="Brown C.T."/>
            <person name="Hug L.A."/>
            <person name="Sharon I."/>
            <person name="Castelle C.J."/>
            <person name="Probst A.J."/>
            <person name="Thomas B.C."/>
            <person name="Singh A."/>
            <person name="Wilkins M.J."/>
            <person name="Karaoz U."/>
            <person name="Brodie E.L."/>
            <person name="Williams K.H."/>
            <person name="Hubbard S.S."/>
            <person name="Banfield J.F."/>
        </authorList>
    </citation>
    <scope>NUCLEOTIDE SEQUENCE [LARGE SCALE GENOMIC DNA]</scope>
</reference>
<proteinExistence type="inferred from homology"/>
<evidence type="ECO:0000313" key="8">
    <source>
        <dbReference type="EMBL" id="OGL87369.1"/>
    </source>
</evidence>
<dbReference type="GO" id="GO:0030288">
    <property type="term" value="C:outer membrane-bounded periplasmic space"/>
    <property type="evidence" value="ECO:0007669"/>
    <property type="project" value="TreeGrafter"/>
</dbReference>
<dbReference type="SMART" id="SM00228">
    <property type="entry name" value="PDZ"/>
    <property type="match status" value="1"/>
</dbReference>
<gene>
    <name evidence="8" type="ORF">A3I40_01540</name>
</gene>
<dbReference type="Gene3D" id="2.30.42.10">
    <property type="match status" value="1"/>
</dbReference>
<evidence type="ECO:0000256" key="5">
    <source>
        <dbReference type="RuleBase" id="RU004404"/>
    </source>
</evidence>
<evidence type="ECO:0000313" key="9">
    <source>
        <dbReference type="Proteomes" id="UP000178723"/>
    </source>
</evidence>
<protein>
    <recommendedName>
        <fullName evidence="7">PDZ domain-containing protein</fullName>
    </recommendedName>
</protein>
<name>A0A1F7V9Y8_9BACT</name>
<keyword evidence="6" id="KW-0472">Membrane</keyword>
<dbReference type="STRING" id="1802407.A3I40_01540"/>
<organism evidence="8 9">
    <name type="scientific">Candidatus Uhrbacteria bacterium RIFCSPLOWO2_02_FULL_48_12</name>
    <dbReference type="NCBI Taxonomy" id="1802407"/>
    <lineage>
        <taxon>Bacteria</taxon>
        <taxon>Candidatus Uhriibacteriota</taxon>
    </lineage>
</organism>
<comment type="similarity">
    <text evidence="1 5">Belongs to the peptidase S41A family.</text>
</comment>
<dbReference type="AlphaFoldDB" id="A0A1F7V9Y8"/>
<dbReference type="GO" id="GO:0006508">
    <property type="term" value="P:proteolysis"/>
    <property type="evidence" value="ECO:0007669"/>
    <property type="project" value="UniProtKB-KW"/>
</dbReference>
<keyword evidence="6" id="KW-0812">Transmembrane</keyword>
<accession>A0A1F7V9Y8</accession>
<dbReference type="Pfam" id="PF00595">
    <property type="entry name" value="PDZ"/>
    <property type="match status" value="1"/>
</dbReference>
<evidence type="ECO:0000259" key="7">
    <source>
        <dbReference type="PROSITE" id="PS50106"/>
    </source>
</evidence>
<dbReference type="SMART" id="SM00245">
    <property type="entry name" value="TSPc"/>
    <property type="match status" value="1"/>
</dbReference>
<dbReference type="InterPro" id="IPR036034">
    <property type="entry name" value="PDZ_sf"/>
</dbReference>
<dbReference type="CDD" id="cd06782">
    <property type="entry name" value="cpPDZ_CPP-like"/>
    <property type="match status" value="1"/>
</dbReference>
<evidence type="ECO:0000256" key="1">
    <source>
        <dbReference type="ARBA" id="ARBA00009179"/>
    </source>
</evidence>
<dbReference type="PROSITE" id="PS50106">
    <property type="entry name" value="PDZ"/>
    <property type="match status" value="1"/>
</dbReference>
<dbReference type="Proteomes" id="UP000178723">
    <property type="component" value="Unassembled WGS sequence"/>
</dbReference>
<dbReference type="GO" id="GO:0004175">
    <property type="term" value="F:endopeptidase activity"/>
    <property type="evidence" value="ECO:0007669"/>
    <property type="project" value="TreeGrafter"/>
</dbReference>
<sequence length="419" mass="44847">MDTLNSTLPPPRRHKFLPVIGLVLVIIVSFGSGYYAGEERGAQRAIGSGQVFGKETGPPADYLKSDVNFDLFWQVWKLLQEQYVDRPISETKLFYGALTGLVGGVGDPYTVFFDPKTANDFNQELSGSFEGIGAEIGLRDNKIVIIAPLPGTPAEKAGLRPKDHIIAIDGKDTGGMALDMAVAAIRGKGGTEVVLKIIRNGVAEPLEVKIVRATIIIKSVEFSMKTAPDSTRADIAYIKISHFNEDTSDNFAAAVNKVLAENPRAIILDLQNNPGGFLETAVDVASYWVKSGPIVVQQSRGEGRNEFPARGQAPLRGEKTIVLVNAGSASASEIVAGALQDYEAATIVGEKTFGKGSVQELQSLSDGSAIKITVAKWFTPKGRSIDGAGIEPDVVVAVDRAKAEEDKDPVLERALELLK</sequence>